<keyword evidence="3" id="KW-1185">Reference proteome</keyword>
<accession>A0A815IFW6</accession>
<proteinExistence type="predicted"/>
<name>A0A815IFW6_9BILA</name>
<dbReference type="Proteomes" id="UP000681722">
    <property type="component" value="Unassembled WGS sequence"/>
</dbReference>
<dbReference type="AlphaFoldDB" id="A0A815IFW6"/>
<evidence type="ECO:0000313" key="2">
    <source>
        <dbReference type="EMBL" id="CAF4243358.1"/>
    </source>
</evidence>
<sequence length="74" mass="7760">MSESAKSKAAAKTLEAEEEVQKVLNSFSQQQLLPICSKSEQNRCEAWSNSDISTSAPAAFTASTVATVIPAAVA</sequence>
<gene>
    <name evidence="1" type="ORF">GPM918_LOCUS31485</name>
    <name evidence="2" type="ORF">SRO942_LOCUS32131</name>
</gene>
<organism evidence="1 3">
    <name type="scientific">Didymodactylos carnosus</name>
    <dbReference type="NCBI Taxonomy" id="1234261"/>
    <lineage>
        <taxon>Eukaryota</taxon>
        <taxon>Metazoa</taxon>
        <taxon>Spiralia</taxon>
        <taxon>Gnathifera</taxon>
        <taxon>Rotifera</taxon>
        <taxon>Eurotatoria</taxon>
        <taxon>Bdelloidea</taxon>
        <taxon>Philodinida</taxon>
        <taxon>Philodinidae</taxon>
        <taxon>Didymodactylos</taxon>
    </lineage>
</organism>
<protein>
    <submittedName>
        <fullName evidence="1">Uncharacterized protein</fullName>
    </submittedName>
</protein>
<evidence type="ECO:0000313" key="1">
    <source>
        <dbReference type="EMBL" id="CAF1363185.1"/>
    </source>
</evidence>
<comment type="caution">
    <text evidence="1">The sequence shown here is derived from an EMBL/GenBank/DDBJ whole genome shotgun (WGS) entry which is preliminary data.</text>
</comment>
<reference evidence="1" key="1">
    <citation type="submission" date="2021-02" db="EMBL/GenBank/DDBJ databases">
        <authorList>
            <person name="Nowell W R."/>
        </authorList>
    </citation>
    <scope>NUCLEOTIDE SEQUENCE</scope>
</reference>
<feature type="non-terminal residue" evidence="1">
    <location>
        <position position="74"/>
    </location>
</feature>
<evidence type="ECO:0000313" key="3">
    <source>
        <dbReference type="Proteomes" id="UP000663829"/>
    </source>
</evidence>
<dbReference type="EMBL" id="CAJNOQ010015524">
    <property type="protein sequence ID" value="CAF1363185.1"/>
    <property type="molecule type" value="Genomic_DNA"/>
</dbReference>
<dbReference type="Proteomes" id="UP000663829">
    <property type="component" value="Unassembled WGS sequence"/>
</dbReference>
<dbReference type="EMBL" id="CAJOBC010071248">
    <property type="protein sequence ID" value="CAF4243358.1"/>
    <property type="molecule type" value="Genomic_DNA"/>
</dbReference>